<evidence type="ECO:0000256" key="1">
    <source>
        <dbReference type="SAM" id="MobiDB-lite"/>
    </source>
</evidence>
<dbReference type="EMBL" id="LR862135">
    <property type="protein sequence ID" value="CAD1840396.1"/>
    <property type="molecule type" value="Genomic_DNA"/>
</dbReference>
<name>A0A6V7QC29_ANACO</name>
<protein>
    <submittedName>
        <fullName evidence="2">Uncharacterized protein</fullName>
    </submittedName>
</protein>
<accession>A0A6V7QC29</accession>
<reference evidence="2" key="1">
    <citation type="submission" date="2020-07" db="EMBL/GenBank/DDBJ databases">
        <authorList>
            <person name="Lin J."/>
        </authorList>
    </citation>
    <scope>NUCLEOTIDE SEQUENCE</scope>
</reference>
<organism evidence="2">
    <name type="scientific">Ananas comosus var. bracteatus</name>
    <name type="common">red pineapple</name>
    <dbReference type="NCBI Taxonomy" id="296719"/>
    <lineage>
        <taxon>Eukaryota</taxon>
        <taxon>Viridiplantae</taxon>
        <taxon>Streptophyta</taxon>
        <taxon>Embryophyta</taxon>
        <taxon>Tracheophyta</taxon>
        <taxon>Spermatophyta</taxon>
        <taxon>Magnoliopsida</taxon>
        <taxon>Liliopsida</taxon>
        <taxon>Poales</taxon>
        <taxon>Bromeliaceae</taxon>
        <taxon>Bromelioideae</taxon>
        <taxon>Ananas</taxon>
    </lineage>
</organism>
<proteinExistence type="predicted"/>
<feature type="region of interest" description="Disordered" evidence="1">
    <location>
        <begin position="48"/>
        <end position="71"/>
    </location>
</feature>
<dbReference type="AlphaFoldDB" id="A0A6V7QC29"/>
<feature type="region of interest" description="Disordered" evidence="1">
    <location>
        <begin position="1"/>
        <end position="21"/>
    </location>
</feature>
<sequence length="285" mass="31706">MVLKLSLKESPKQLNLREESSQNQENHHCCRHCRRRHCRDEIRGCSPAPVGAMGRGDKGHDPEDPDVARHLRDGRGGCPCLRRGGLPPRGANTRTNFLLADCPPPDSALTSRIHALLRLHQLKKEHTQPNPPPPPPPVSTITTATTTVSFASTATENENVPTQLSDEEVYRPCFLGEFDQPGSANQSPSDHSCSFVPTDSGFHRLPPAFDGFELDEICASDRSTNTSTEMLEFERMKVERQISASLYAMNGVQEYYDILHNTYCGGGDEDAALWISHLFAIYRRT</sequence>
<gene>
    <name evidence="2" type="ORF">CB5_LOCUS23607</name>
</gene>
<feature type="compositionally biased region" description="Basic and acidic residues" evidence="1">
    <location>
        <begin position="55"/>
        <end position="71"/>
    </location>
</feature>
<evidence type="ECO:0000313" key="2">
    <source>
        <dbReference type="EMBL" id="CAD1840396.1"/>
    </source>
</evidence>